<dbReference type="SUPFAM" id="SSF52833">
    <property type="entry name" value="Thioredoxin-like"/>
    <property type="match status" value="1"/>
</dbReference>
<dbReference type="Pfam" id="PF01323">
    <property type="entry name" value="DSBA"/>
    <property type="match status" value="1"/>
</dbReference>
<name>A0A2M6WTM3_9BACT</name>
<organism evidence="3 4">
    <name type="scientific">Candidatus Falkowbacteria bacterium CG10_big_fil_rev_8_21_14_0_10_37_14</name>
    <dbReference type="NCBI Taxonomy" id="1974561"/>
    <lineage>
        <taxon>Bacteria</taxon>
        <taxon>Candidatus Falkowiibacteriota</taxon>
    </lineage>
</organism>
<feature type="domain" description="DSBA-like thioredoxin" evidence="2">
    <location>
        <begin position="89"/>
        <end position="235"/>
    </location>
</feature>
<proteinExistence type="predicted"/>
<reference evidence="4" key="1">
    <citation type="submission" date="2017-09" db="EMBL/GenBank/DDBJ databases">
        <title>Depth-based differentiation of microbial function through sediment-hosted aquifers and enrichment of novel symbionts in the deep terrestrial subsurface.</title>
        <authorList>
            <person name="Probst A.J."/>
            <person name="Ladd B."/>
            <person name="Jarett J.K."/>
            <person name="Geller-Mcgrath D.E."/>
            <person name="Sieber C.M.K."/>
            <person name="Emerson J.B."/>
            <person name="Anantharaman K."/>
            <person name="Thomas B.C."/>
            <person name="Malmstrom R."/>
            <person name="Stieglmeier M."/>
            <person name="Klingl A."/>
            <person name="Woyke T."/>
            <person name="Ryan C.M."/>
            <person name="Banfield J.F."/>
        </authorList>
    </citation>
    <scope>NUCLEOTIDE SEQUENCE [LARGE SCALE GENOMIC DNA]</scope>
</reference>
<feature type="transmembrane region" description="Helical" evidence="1">
    <location>
        <begin position="20"/>
        <end position="41"/>
    </location>
</feature>
<keyword evidence="1" id="KW-1133">Transmembrane helix</keyword>
<dbReference type="Gene3D" id="3.40.30.10">
    <property type="entry name" value="Glutaredoxin"/>
    <property type="match status" value="1"/>
</dbReference>
<gene>
    <name evidence="3" type="ORF">COT94_02535</name>
</gene>
<evidence type="ECO:0000313" key="3">
    <source>
        <dbReference type="EMBL" id="PIT96111.1"/>
    </source>
</evidence>
<keyword evidence="1" id="KW-0812">Transmembrane</keyword>
<comment type="caution">
    <text evidence="3">The sequence shown here is derived from an EMBL/GenBank/DDBJ whole genome shotgun (WGS) entry which is preliminary data.</text>
</comment>
<evidence type="ECO:0000259" key="2">
    <source>
        <dbReference type="Pfam" id="PF01323"/>
    </source>
</evidence>
<dbReference type="AlphaFoldDB" id="A0A2M6WTM3"/>
<dbReference type="Proteomes" id="UP000228533">
    <property type="component" value="Unassembled WGS sequence"/>
</dbReference>
<evidence type="ECO:0000256" key="1">
    <source>
        <dbReference type="SAM" id="Phobius"/>
    </source>
</evidence>
<sequence>MKLWQLKKDQLSVKEFLKGWWWLTAIVLIAVVIVAYQILIVNEIKRTKWNKLLATNNVGAELASSPLKPIPGFSKDDIISGNSSAKARLIMYIDFTCPFSAELFQTLKLARAEHGDNLAIAWRMFPLAGQQDANSAATAFICVAKQGYTDQMMEKLFSMQVTGEFAPAKYRQVALELGVKLDNYDECVESAETLASITVQKNEAEMAGVIGTPHTFTVHGNYPGALPMEDFTDSLGVKRPGLKSIVDKMLLNK</sequence>
<dbReference type="InterPro" id="IPR001853">
    <property type="entry name" value="DSBA-like_thioredoxin_dom"/>
</dbReference>
<protein>
    <recommendedName>
        <fullName evidence="2">DSBA-like thioredoxin domain-containing protein</fullName>
    </recommendedName>
</protein>
<keyword evidence="1" id="KW-0472">Membrane</keyword>
<dbReference type="CDD" id="cd02972">
    <property type="entry name" value="DsbA_family"/>
    <property type="match status" value="1"/>
</dbReference>
<dbReference type="GO" id="GO:0016491">
    <property type="term" value="F:oxidoreductase activity"/>
    <property type="evidence" value="ECO:0007669"/>
    <property type="project" value="InterPro"/>
</dbReference>
<accession>A0A2M6WTM3</accession>
<dbReference type="InterPro" id="IPR036249">
    <property type="entry name" value="Thioredoxin-like_sf"/>
</dbReference>
<evidence type="ECO:0000313" key="4">
    <source>
        <dbReference type="Proteomes" id="UP000228533"/>
    </source>
</evidence>
<dbReference type="EMBL" id="PFAM01000013">
    <property type="protein sequence ID" value="PIT96111.1"/>
    <property type="molecule type" value="Genomic_DNA"/>
</dbReference>